<keyword evidence="10" id="KW-1185">Reference proteome</keyword>
<dbReference type="SUPFAM" id="SSF47459">
    <property type="entry name" value="HLH, helix-loop-helix DNA-binding domain"/>
    <property type="match status" value="1"/>
</dbReference>
<keyword evidence="3" id="KW-0238">DNA-binding</keyword>
<dbReference type="PROSITE" id="PS51054">
    <property type="entry name" value="ORANGE"/>
    <property type="match status" value="1"/>
</dbReference>
<evidence type="ECO:0008006" key="11">
    <source>
        <dbReference type="Google" id="ProtNLM"/>
    </source>
</evidence>
<feature type="compositionally biased region" description="Low complexity" evidence="6">
    <location>
        <begin position="174"/>
        <end position="186"/>
    </location>
</feature>
<evidence type="ECO:0000256" key="5">
    <source>
        <dbReference type="ARBA" id="ARBA00023242"/>
    </source>
</evidence>
<feature type="region of interest" description="Disordered" evidence="6">
    <location>
        <begin position="170"/>
        <end position="252"/>
    </location>
</feature>
<dbReference type="GO" id="GO:0003677">
    <property type="term" value="F:DNA binding"/>
    <property type="evidence" value="ECO:0007669"/>
    <property type="project" value="UniProtKB-KW"/>
</dbReference>
<keyword evidence="5" id="KW-0539">Nucleus</keyword>
<evidence type="ECO:0000256" key="6">
    <source>
        <dbReference type="SAM" id="MobiDB-lite"/>
    </source>
</evidence>
<sequence>MFSSSPYYAPTGQQTMGMMTPVHPMGVMGVVAPPTATILPSAGATPPGPKEGPKKRKRGAIEKKRRDRINNCLNELRRLVPAAFEKQASAKLEKAEILQMTVEHLRGLEAKGLGALANDPQKFAMDYHRVGFRECASEVARYLVAVEGMDLQDPLRLRLLSHLQCYGNQRENAPLPSLTSTPTPSTIKNPPSPNATWNPPESPSLPPHPGCGPQPGDMGAYAPYSSPTPTSRFLASSPPQASPTGGATMGQMMHPMTAPSHHPYFIPPCSATSEVKPYRPWGSEVAY</sequence>
<feature type="region of interest" description="Disordered" evidence="6">
    <location>
        <begin position="38"/>
        <end position="64"/>
    </location>
</feature>
<feature type="compositionally biased region" description="Pro residues" evidence="6">
    <location>
        <begin position="200"/>
        <end position="212"/>
    </location>
</feature>
<proteinExistence type="predicted"/>
<dbReference type="SMART" id="SM00353">
    <property type="entry name" value="HLH"/>
    <property type="match status" value="1"/>
</dbReference>
<evidence type="ECO:0000256" key="2">
    <source>
        <dbReference type="ARBA" id="ARBA00023015"/>
    </source>
</evidence>
<evidence type="ECO:0000256" key="1">
    <source>
        <dbReference type="ARBA" id="ARBA00004123"/>
    </source>
</evidence>
<dbReference type="CDD" id="cd11407">
    <property type="entry name" value="bHLH-O_HERP"/>
    <property type="match status" value="1"/>
</dbReference>
<feature type="compositionally biased region" description="Polar residues" evidence="6">
    <location>
        <begin position="225"/>
        <end position="245"/>
    </location>
</feature>
<evidence type="ECO:0000259" key="7">
    <source>
        <dbReference type="PROSITE" id="PS50888"/>
    </source>
</evidence>
<dbReference type="Proteomes" id="UP000594260">
    <property type="component" value="Unplaced"/>
</dbReference>
<dbReference type="GO" id="GO:0006355">
    <property type="term" value="P:regulation of DNA-templated transcription"/>
    <property type="evidence" value="ECO:0007669"/>
    <property type="project" value="InterPro"/>
</dbReference>
<dbReference type="AlphaFoldDB" id="A0A7M7MAB3"/>
<dbReference type="InterPro" id="IPR050370">
    <property type="entry name" value="HES_HEY"/>
</dbReference>
<dbReference type="KEGG" id="vde:111244562"/>
<dbReference type="SUPFAM" id="SSF158457">
    <property type="entry name" value="Orange domain-like"/>
    <property type="match status" value="1"/>
</dbReference>
<dbReference type="Gene3D" id="6.10.250.980">
    <property type="match status" value="1"/>
</dbReference>
<evidence type="ECO:0000313" key="10">
    <source>
        <dbReference type="Proteomes" id="UP000594260"/>
    </source>
</evidence>
<keyword evidence="4" id="KW-0804">Transcription</keyword>
<dbReference type="Gene3D" id="4.10.280.10">
    <property type="entry name" value="Helix-loop-helix DNA-binding domain"/>
    <property type="match status" value="1"/>
</dbReference>
<dbReference type="GO" id="GO:0046983">
    <property type="term" value="F:protein dimerization activity"/>
    <property type="evidence" value="ECO:0007669"/>
    <property type="project" value="InterPro"/>
</dbReference>
<dbReference type="GeneID" id="111244562"/>
<protein>
    <recommendedName>
        <fullName evidence="11">Hairy/enhancer-of-split related with YRPW motif protein</fullName>
    </recommendedName>
</protein>
<feature type="domain" description="Orange" evidence="8">
    <location>
        <begin position="128"/>
        <end position="163"/>
    </location>
</feature>
<evidence type="ECO:0000313" key="9">
    <source>
        <dbReference type="EnsemblMetazoa" id="XP_022647527"/>
    </source>
</evidence>
<accession>A0A7M7MAB3</accession>
<reference evidence="9" key="1">
    <citation type="submission" date="2021-01" db="UniProtKB">
        <authorList>
            <consortium name="EnsemblMetazoa"/>
        </authorList>
    </citation>
    <scope>IDENTIFICATION</scope>
</reference>
<dbReference type="InterPro" id="IPR036638">
    <property type="entry name" value="HLH_DNA-bd_sf"/>
</dbReference>
<dbReference type="Pfam" id="PF07527">
    <property type="entry name" value="Hairy_orange"/>
    <property type="match status" value="1"/>
</dbReference>
<dbReference type="PANTHER" id="PTHR10985">
    <property type="entry name" value="BASIC HELIX-LOOP-HELIX TRANSCRIPTION FACTOR, HES-RELATED"/>
    <property type="match status" value="1"/>
</dbReference>
<evidence type="ECO:0000259" key="8">
    <source>
        <dbReference type="PROSITE" id="PS51054"/>
    </source>
</evidence>
<evidence type="ECO:0000256" key="3">
    <source>
        <dbReference type="ARBA" id="ARBA00023125"/>
    </source>
</evidence>
<dbReference type="SMART" id="SM00511">
    <property type="entry name" value="ORANGE"/>
    <property type="match status" value="1"/>
</dbReference>
<name>A0A7M7MAB3_VARDE</name>
<dbReference type="InterPro" id="IPR011598">
    <property type="entry name" value="bHLH_dom"/>
</dbReference>
<dbReference type="RefSeq" id="XP_022647527.1">
    <property type="nucleotide sequence ID" value="XM_022791792.1"/>
</dbReference>
<keyword evidence="2" id="KW-0805">Transcription regulation</keyword>
<feature type="domain" description="BHLH" evidence="7">
    <location>
        <begin position="53"/>
        <end position="108"/>
    </location>
</feature>
<dbReference type="GO" id="GO:0005634">
    <property type="term" value="C:nucleus"/>
    <property type="evidence" value="ECO:0007669"/>
    <property type="project" value="UniProtKB-SubCell"/>
</dbReference>
<comment type="subcellular location">
    <subcellularLocation>
        <location evidence="1">Nucleus</location>
    </subcellularLocation>
</comment>
<evidence type="ECO:0000256" key="4">
    <source>
        <dbReference type="ARBA" id="ARBA00023163"/>
    </source>
</evidence>
<dbReference type="InParanoid" id="A0A7M7MAB3"/>
<dbReference type="PROSITE" id="PS50888">
    <property type="entry name" value="BHLH"/>
    <property type="match status" value="1"/>
</dbReference>
<dbReference type="EnsemblMetazoa" id="XM_022791792">
    <property type="protein sequence ID" value="XP_022647527"/>
    <property type="gene ID" value="LOC111244562"/>
</dbReference>
<dbReference type="OrthoDB" id="6371181at2759"/>
<dbReference type="OMA" id="HAPYSHV"/>
<dbReference type="Pfam" id="PF00010">
    <property type="entry name" value="HLH"/>
    <property type="match status" value="1"/>
</dbReference>
<dbReference type="InterPro" id="IPR003650">
    <property type="entry name" value="Orange_dom"/>
</dbReference>
<organism evidence="9 10">
    <name type="scientific">Varroa destructor</name>
    <name type="common">Honeybee mite</name>
    <dbReference type="NCBI Taxonomy" id="109461"/>
    <lineage>
        <taxon>Eukaryota</taxon>
        <taxon>Metazoa</taxon>
        <taxon>Ecdysozoa</taxon>
        <taxon>Arthropoda</taxon>
        <taxon>Chelicerata</taxon>
        <taxon>Arachnida</taxon>
        <taxon>Acari</taxon>
        <taxon>Parasitiformes</taxon>
        <taxon>Mesostigmata</taxon>
        <taxon>Gamasina</taxon>
        <taxon>Dermanyssoidea</taxon>
        <taxon>Varroidae</taxon>
        <taxon>Varroa</taxon>
    </lineage>
</organism>